<dbReference type="OrthoDB" id="1686935at2759"/>
<evidence type="ECO:0000313" key="3">
    <source>
        <dbReference type="Proteomes" id="UP000245207"/>
    </source>
</evidence>
<dbReference type="AlphaFoldDB" id="A0A2U1QH37"/>
<dbReference type="STRING" id="35608.A0A2U1QH37"/>
<protein>
    <submittedName>
        <fullName evidence="2">Uncharacterized protein</fullName>
    </submittedName>
</protein>
<dbReference type="EMBL" id="PKPP01000130">
    <property type="protein sequence ID" value="PWA97298.1"/>
    <property type="molecule type" value="Genomic_DNA"/>
</dbReference>
<accession>A0A2U1QH37</accession>
<proteinExistence type="predicted"/>
<sequence>MLTLEPFSEDQGRSAVHPARGIPPISFLAPCGFTHPLTRTHVRLLGPCFKTGRMGCPQAGARSAQVPKHAVTARAANHDRRDGISTGISTARALAAAPIRTGPRPESIGGPAYAVPHPTGTHRRPPFASLPTISSTL</sequence>
<gene>
    <name evidence="2" type="ORF">CTI12_AA030050</name>
</gene>
<evidence type="ECO:0000313" key="2">
    <source>
        <dbReference type="EMBL" id="PWA97298.1"/>
    </source>
</evidence>
<reference evidence="2 3" key="1">
    <citation type="journal article" date="2018" name="Mol. Plant">
        <title>The genome of Artemisia annua provides insight into the evolution of Asteraceae family and artemisinin biosynthesis.</title>
        <authorList>
            <person name="Shen Q."/>
            <person name="Zhang L."/>
            <person name="Liao Z."/>
            <person name="Wang S."/>
            <person name="Yan T."/>
            <person name="Shi P."/>
            <person name="Liu M."/>
            <person name="Fu X."/>
            <person name="Pan Q."/>
            <person name="Wang Y."/>
            <person name="Lv Z."/>
            <person name="Lu X."/>
            <person name="Zhang F."/>
            <person name="Jiang W."/>
            <person name="Ma Y."/>
            <person name="Chen M."/>
            <person name="Hao X."/>
            <person name="Li L."/>
            <person name="Tang Y."/>
            <person name="Lv G."/>
            <person name="Zhou Y."/>
            <person name="Sun X."/>
            <person name="Brodelius P.E."/>
            <person name="Rose J.K.C."/>
            <person name="Tang K."/>
        </authorList>
    </citation>
    <scope>NUCLEOTIDE SEQUENCE [LARGE SCALE GENOMIC DNA]</scope>
    <source>
        <strain evidence="3">cv. Huhao1</strain>
        <tissue evidence="2">Leaf</tissue>
    </source>
</reference>
<keyword evidence="3" id="KW-1185">Reference proteome</keyword>
<dbReference type="PANTHER" id="PTHR47188:SF1">
    <property type="entry name" value="PROTEIN TAR1"/>
    <property type="match status" value="1"/>
</dbReference>
<comment type="caution">
    <text evidence="2">The sequence shown here is derived from an EMBL/GenBank/DDBJ whole genome shotgun (WGS) entry which is preliminary data.</text>
</comment>
<dbReference type="Proteomes" id="UP000245207">
    <property type="component" value="Unassembled WGS sequence"/>
</dbReference>
<organism evidence="2 3">
    <name type="scientific">Artemisia annua</name>
    <name type="common">Sweet wormwood</name>
    <dbReference type="NCBI Taxonomy" id="35608"/>
    <lineage>
        <taxon>Eukaryota</taxon>
        <taxon>Viridiplantae</taxon>
        <taxon>Streptophyta</taxon>
        <taxon>Embryophyta</taxon>
        <taxon>Tracheophyta</taxon>
        <taxon>Spermatophyta</taxon>
        <taxon>Magnoliopsida</taxon>
        <taxon>eudicotyledons</taxon>
        <taxon>Gunneridae</taxon>
        <taxon>Pentapetalae</taxon>
        <taxon>asterids</taxon>
        <taxon>campanulids</taxon>
        <taxon>Asterales</taxon>
        <taxon>Asteraceae</taxon>
        <taxon>Asteroideae</taxon>
        <taxon>Anthemideae</taxon>
        <taxon>Artemisiinae</taxon>
        <taxon>Artemisia</taxon>
    </lineage>
</organism>
<feature type="region of interest" description="Disordered" evidence="1">
    <location>
        <begin position="114"/>
        <end position="137"/>
    </location>
</feature>
<evidence type="ECO:0000256" key="1">
    <source>
        <dbReference type="SAM" id="MobiDB-lite"/>
    </source>
</evidence>
<name>A0A2U1QH37_ARTAN</name>
<dbReference type="InterPro" id="IPR044792">
    <property type="entry name" value="TAR1"/>
</dbReference>
<dbReference type="GO" id="GO:0043457">
    <property type="term" value="P:regulation of cellular respiration"/>
    <property type="evidence" value="ECO:0007669"/>
    <property type="project" value="InterPro"/>
</dbReference>
<dbReference type="PANTHER" id="PTHR47188">
    <property type="entry name" value="PROTEIN TAR1"/>
    <property type="match status" value="1"/>
</dbReference>